<proteinExistence type="predicted"/>
<comment type="caution">
    <text evidence="2">The sequence shown here is derived from an EMBL/GenBank/DDBJ whole genome shotgun (WGS) entry which is preliminary data.</text>
</comment>
<gene>
    <name evidence="2" type="ORF">MGAL_10B086567</name>
</gene>
<dbReference type="PANTHER" id="PTHR11258:SF11">
    <property type="entry name" value="C2H2-TYPE DOMAIN-CONTAINING PROTEIN"/>
    <property type="match status" value="1"/>
</dbReference>
<dbReference type="AlphaFoldDB" id="A0A8B6BQC0"/>
<dbReference type="GO" id="GO:0005654">
    <property type="term" value="C:nucleoplasm"/>
    <property type="evidence" value="ECO:0007669"/>
    <property type="project" value="TreeGrafter"/>
</dbReference>
<dbReference type="GO" id="GO:0005829">
    <property type="term" value="C:cytosol"/>
    <property type="evidence" value="ECO:0007669"/>
    <property type="project" value="TreeGrafter"/>
</dbReference>
<dbReference type="OrthoDB" id="6158740at2759"/>
<name>A0A8B6BQC0_MYTGA</name>
<keyword evidence="2" id="KW-0548">Nucleotidyltransferase</keyword>
<dbReference type="GO" id="GO:0016020">
    <property type="term" value="C:membrane"/>
    <property type="evidence" value="ECO:0007669"/>
    <property type="project" value="TreeGrafter"/>
</dbReference>
<dbReference type="Pfam" id="PF10421">
    <property type="entry name" value="OAS1_C"/>
    <property type="match status" value="1"/>
</dbReference>
<dbReference type="SUPFAM" id="SSF81631">
    <property type="entry name" value="PAP/OAS1 substrate-binding domain"/>
    <property type="match status" value="1"/>
</dbReference>
<protein>
    <submittedName>
        <fullName evidence="2">2'-5'-oligoadenylate synthetase</fullName>
        <ecNumber evidence="2">2.7.7.84</ecNumber>
    </submittedName>
</protein>
<sequence length="201" mass="23190">MTLPDGTSMPVDLIIVPNLVKSGPDGNFSLEDLTNIYQQMKAHPEQRDYYAKCLSPVQVSFVKNQPEKLKRAIRVTKDWAKSNEHKLSSYAIELLAIKTYENFNRPQPGGITEEKIVNGIFEQLKDCKNMKVEWNTNYNLDDYGRPDGPYIMDPANPYHNLFRPKTEQYWINRNESENVILSEPDISRLESDAAIALRNMH</sequence>
<dbReference type="Proteomes" id="UP000596742">
    <property type="component" value="Unassembled WGS sequence"/>
</dbReference>
<dbReference type="EC" id="2.7.7.84" evidence="2"/>
<dbReference type="EMBL" id="UYJE01000536">
    <property type="protein sequence ID" value="VDH94059.1"/>
    <property type="molecule type" value="Genomic_DNA"/>
</dbReference>
<accession>A0A8B6BQC0</accession>
<evidence type="ECO:0000313" key="2">
    <source>
        <dbReference type="EMBL" id="VDH94059.1"/>
    </source>
</evidence>
<keyword evidence="2" id="KW-0808">Transferase</keyword>
<evidence type="ECO:0000313" key="3">
    <source>
        <dbReference type="Proteomes" id="UP000596742"/>
    </source>
</evidence>
<dbReference type="Gene3D" id="1.10.1410.20">
    <property type="entry name" value="2'-5'-oligoadenylate synthetase 1, domain 2"/>
    <property type="match status" value="1"/>
</dbReference>
<feature type="domain" description="2'-5'-oligoadenylate synthetase 1" evidence="1">
    <location>
        <begin position="35"/>
        <end position="176"/>
    </location>
</feature>
<dbReference type="GO" id="GO:0003725">
    <property type="term" value="F:double-stranded RNA binding"/>
    <property type="evidence" value="ECO:0007669"/>
    <property type="project" value="TreeGrafter"/>
</dbReference>
<organism evidence="2 3">
    <name type="scientific">Mytilus galloprovincialis</name>
    <name type="common">Mediterranean mussel</name>
    <dbReference type="NCBI Taxonomy" id="29158"/>
    <lineage>
        <taxon>Eukaryota</taxon>
        <taxon>Metazoa</taxon>
        <taxon>Spiralia</taxon>
        <taxon>Lophotrochozoa</taxon>
        <taxon>Mollusca</taxon>
        <taxon>Bivalvia</taxon>
        <taxon>Autobranchia</taxon>
        <taxon>Pteriomorphia</taxon>
        <taxon>Mytilida</taxon>
        <taxon>Mytiloidea</taxon>
        <taxon>Mytilidae</taxon>
        <taxon>Mytilinae</taxon>
        <taxon>Mytilus</taxon>
    </lineage>
</organism>
<evidence type="ECO:0000259" key="1">
    <source>
        <dbReference type="Pfam" id="PF10421"/>
    </source>
</evidence>
<dbReference type="PANTHER" id="PTHR11258">
    <property type="entry name" value="2-5 OLIGOADENYLATE SYNTHETASE"/>
    <property type="match status" value="1"/>
</dbReference>
<reference evidence="2" key="1">
    <citation type="submission" date="2018-11" db="EMBL/GenBank/DDBJ databases">
        <authorList>
            <person name="Alioto T."/>
            <person name="Alioto T."/>
        </authorList>
    </citation>
    <scope>NUCLEOTIDE SEQUENCE</scope>
</reference>
<dbReference type="InterPro" id="IPR018952">
    <property type="entry name" value="2-5-oligoAdlate_synth_1_dom2/C"/>
</dbReference>
<keyword evidence="3" id="KW-1185">Reference proteome</keyword>
<dbReference type="GO" id="GO:0001730">
    <property type="term" value="F:2'-5'-oligoadenylate synthetase activity"/>
    <property type="evidence" value="ECO:0007669"/>
    <property type="project" value="UniProtKB-EC"/>
</dbReference>